<dbReference type="Proteomes" id="UP001152651">
    <property type="component" value="Unassembled WGS sequence"/>
</dbReference>
<protein>
    <recommendedName>
        <fullName evidence="3">Sel1 repeat family protein</fullName>
    </recommendedName>
</protein>
<dbReference type="SUPFAM" id="SSF81901">
    <property type="entry name" value="HCP-like"/>
    <property type="match status" value="1"/>
</dbReference>
<organism evidence="1 2">
    <name type="scientific">Pseudocitrobacter vendiensis</name>
    <dbReference type="NCBI Taxonomy" id="2488306"/>
    <lineage>
        <taxon>Bacteria</taxon>
        <taxon>Pseudomonadati</taxon>
        <taxon>Pseudomonadota</taxon>
        <taxon>Gammaproteobacteria</taxon>
        <taxon>Enterobacterales</taxon>
        <taxon>Enterobacteriaceae</taxon>
        <taxon>Pseudocitrobacter</taxon>
    </lineage>
</organism>
<name>A0ABM9F9X4_9ENTR</name>
<comment type="caution">
    <text evidence="1">The sequence shown here is derived from an EMBL/GenBank/DDBJ whole genome shotgun (WGS) entry which is preliminary data.</text>
</comment>
<keyword evidence="2" id="KW-1185">Reference proteome</keyword>
<reference evidence="1" key="1">
    <citation type="submission" date="2022-05" db="EMBL/GenBank/DDBJ databases">
        <authorList>
            <person name="Blom J."/>
        </authorList>
    </citation>
    <scope>NUCLEOTIDE SEQUENCE</scope>
    <source>
        <strain evidence="1">Type strain: CPO20170097</strain>
    </source>
</reference>
<dbReference type="EMBL" id="CALSBS010000010">
    <property type="protein sequence ID" value="CAH6659964.1"/>
    <property type="molecule type" value="Genomic_DNA"/>
</dbReference>
<evidence type="ECO:0000313" key="1">
    <source>
        <dbReference type="EMBL" id="CAH6659964.1"/>
    </source>
</evidence>
<evidence type="ECO:0000313" key="2">
    <source>
        <dbReference type="Proteomes" id="UP001152651"/>
    </source>
</evidence>
<sequence length="147" mass="16677">MRIFIIALTLMAPFYTYSGKVPDSKSNENGQWVAQSTASINNLSEEQKLALEDKSKKGDAEASFRLYRYYCFTMNDINGQMKYLKISASQGNIAAQYNYGVSLSDVNPVFSKYYDLDEAIYWIKLAVKNGDNHAKSKLEELNKLKGK</sequence>
<dbReference type="InterPro" id="IPR011990">
    <property type="entry name" value="TPR-like_helical_dom_sf"/>
</dbReference>
<dbReference type="Gene3D" id="1.25.40.10">
    <property type="entry name" value="Tetratricopeptide repeat domain"/>
    <property type="match status" value="1"/>
</dbReference>
<proteinExistence type="predicted"/>
<accession>A0ABM9F9X4</accession>
<gene>
    <name evidence="1" type="ORF">FBBNIHIM_12630</name>
</gene>
<evidence type="ECO:0008006" key="3">
    <source>
        <dbReference type="Google" id="ProtNLM"/>
    </source>
</evidence>